<protein>
    <recommendedName>
        <fullName evidence="4">Stress response protein</fullName>
    </recommendedName>
</protein>
<organism evidence="2 3">
    <name type="scientific">Mycena metata</name>
    <dbReference type="NCBI Taxonomy" id="1033252"/>
    <lineage>
        <taxon>Eukaryota</taxon>
        <taxon>Fungi</taxon>
        <taxon>Dikarya</taxon>
        <taxon>Basidiomycota</taxon>
        <taxon>Agaricomycotina</taxon>
        <taxon>Agaricomycetes</taxon>
        <taxon>Agaricomycetidae</taxon>
        <taxon>Agaricales</taxon>
        <taxon>Marasmiineae</taxon>
        <taxon>Mycenaceae</taxon>
        <taxon>Mycena</taxon>
    </lineage>
</organism>
<keyword evidence="3" id="KW-1185">Reference proteome</keyword>
<dbReference type="EMBL" id="JARKIB010000047">
    <property type="protein sequence ID" value="KAJ7756255.1"/>
    <property type="molecule type" value="Genomic_DNA"/>
</dbReference>
<dbReference type="Pfam" id="PF10281">
    <property type="entry name" value="Ish1"/>
    <property type="match status" value="5"/>
</dbReference>
<proteinExistence type="predicted"/>
<dbReference type="InterPro" id="IPR018803">
    <property type="entry name" value="Ish1/Msc1-like"/>
</dbReference>
<dbReference type="Proteomes" id="UP001215598">
    <property type="component" value="Unassembled WGS sequence"/>
</dbReference>
<accession>A0AAD7J3L2</accession>
<comment type="caution">
    <text evidence="2">The sequence shown here is derived from an EMBL/GenBank/DDBJ whole genome shotgun (WGS) entry which is preliminary data.</text>
</comment>
<evidence type="ECO:0000313" key="3">
    <source>
        <dbReference type="Proteomes" id="UP001215598"/>
    </source>
</evidence>
<feature type="region of interest" description="Disordered" evidence="1">
    <location>
        <begin position="458"/>
        <end position="489"/>
    </location>
</feature>
<evidence type="ECO:0000313" key="2">
    <source>
        <dbReference type="EMBL" id="KAJ7756255.1"/>
    </source>
</evidence>
<evidence type="ECO:0008006" key="4">
    <source>
        <dbReference type="Google" id="ProtNLM"/>
    </source>
</evidence>
<reference evidence="2" key="1">
    <citation type="submission" date="2023-03" db="EMBL/GenBank/DDBJ databases">
        <title>Massive genome expansion in bonnet fungi (Mycena s.s.) driven by repeated elements and novel gene families across ecological guilds.</title>
        <authorList>
            <consortium name="Lawrence Berkeley National Laboratory"/>
            <person name="Harder C.B."/>
            <person name="Miyauchi S."/>
            <person name="Viragh M."/>
            <person name="Kuo A."/>
            <person name="Thoen E."/>
            <person name="Andreopoulos B."/>
            <person name="Lu D."/>
            <person name="Skrede I."/>
            <person name="Drula E."/>
            <person name="Henrissat B."/>
            <person name="Morin E."/>
            <person name="Kohler A."/>
            <person name="Barry K."/>
            <person name="LaButti K."/>
            <person name="Morin E."/>
            <person name="Salamov A."/>
            <person name="Lipzen A."/>
            <person name="Mereny Z."/>
            <person name="Hegedus B."/>
            <person name="Baldrian P."/>
            <person name="Stursova M."/>
            <person name="Weitz H."/>
            <person name="Taylor A."/>
            <person name="Grigoriev I.V."/>
            <person name="Nagy L.G."/>
            <person name="Martin F."/>
            <person name="Kauserud H."/>
        </authorList>
    </citation>
    <scope>NUCLEOTIDE SEQUENCE</scope>
    <source>
        <strain evidence="2">CBHHK182m</strain>
    </source>
</reference>
<gene>
    <name evidence="2" type="ORF">B0H16DRAFT_1674780</name>
</gene>
<sequence length="489" mass="55455">MPPVPSSSSAWRVLRRVQATRLWGQTMLAGHTRKRRQMPKPVSSVARTSTKYDEWSTPELKKWLNDHNINVPETYSQDELKGLVQSNWNSASQWTYDQYASAQKSFADLREASFDAWDESRLREFLLEQGVVEPKGPREQLVLLAKSRYAAYTSAASSFSAQASTAVYGDTAHQMTKSVSSVAAQATREAARQLDDAKDYVYSTWEDNRLRNYLVEKGVLAKDAADKKRAELLALMRDAYAKTTTPIWEAWSDSYMREWLIAHDIVAPGAPPPKTDVLKAKMNRYYYDVNDRVWGTWTDSDLKSWLVANNVIKSDAQVKRDKLVKLIEDNYVNAQDTVWEAWSDSQMRDWLVEHGEKSVPAQREKLVKMMQAKYDDVATTSATYLTWPDARLRAYLRNHGLDESALPTSRPGLLQETRIRWIQTQTTFARIRDIVNSGVEATEEKLASILNMLTGEAKHGADSAKKGADSAKKQAEKGKENVKKATGEL</sequence>
<evidence type="ECO:0000256" key="1">
    <source>
        <dbReference type="SAM" id="MobiDB-lite"/>
    </source>
</evidence>
<dbReference type="AlphaFoldDB" id="A0AAD7J3L2"/>
<name>A0AAD7J3L2_9AGAR</name>